<dbReference type="EMBL" id="JACIIV010000007">
    <property type="protein sequence ID" value="MBB6227068.1"/>
    <property type="molecule type" value="Genomic_DNA"/>
</dbReference>
<feature type="transmembrane region" description="Helical" evidence="7">
    <location>
        <begin position="324"/>
        <end position="350"/>
    </location>
</feature>
<feature type="transmembrane region" description="Helical" evidence="7">
    <location>
        <begin position="254"/>
        <end position="274"/>
    </location>
</feature>
<feature type="transmembrane region" description="Helical" evidence="7">
    <location>
        <begin position="391"/>
        <end position="409"/>
    </location>
</feature>
<evidence type="ECO:0000256" key="5">
    <source>
        <dbReference type="ARBA" id="ARBA00022989"/>
    </source>
</evidence>
<dbReference type="InterPro" id="IPR011701">
    <property type="entry name" value="MFS"/>
</dbReference>
<evidence type="ECO:0000256" key="1">
    <source>
        <dbReference type="ARBA" id="ARBA00004651"/>
    </source>
</evidence>
<dbReference type="GO" id="GO:0005886">
    <property type="term" value="C:plasma membrane"/>
    <property type="evidence" value="ECO:0007669"/>
    <property type="project" value="UniProtKB-SubCell"/>
</dbReference>
<accession>A0A841LDL3</accession>
<evidence type="ECO:0000313" key="9">
    <source>
        <dbReference type="Proteomes" id="UP000538147"/>
    </source>
</evidence>
<feature type="transmembrane region" description="Helical" evidence="7">
    <location>
        <begin position="139"/>
        <end position="161"/>
    </location>
</feature>
<evidence type="ECO:0000256" key="4">
    <source>
        <dbReference type="ARBA" id="ARBA00022692"/>
    </source>
</evidence>
<dbReference type="RefSeq" id="WP_243452704.1">
    <property type="nucleotide sequence ID" value="NZ_JACIIV010000007.1"/>
</dbReference>
<dbReference type="CDD" id="cd06173">
    <property type="entry name" value="MFS_MefA_like"/>
    <property type="match status" value="1"/>
</dbReference>
<keyword evidence="5 7" id="KW-1133">Transmembrane helix</keyword>
<dbReference type="Gene3D" id="1.20.1250.20">
    <property type="entry name" value="MFS general substrate transporter like domains"/>
    <property type="match status" value="1"/>
</dbReference>
<dbReference type="PANTHER" id="PTHR43266">
    <property type="entry name" value="MACROLIDE-EFFLUX PROTEIN"/>
    <property type="match status" value="1"/>
</dbReference>
<feature type="transmembrane region" description="Helical" evidence="7">
    <location>
        <begin position="107"/>
        <end position="127"/>
    </location>
</feature>
<keyword evidence="6 7" id="KW-0472">Membrane</keyword>
<dbReference type="InterPro" id="IPR036259">
    <property type="entry name" value="MFS_trans_sf"/>
</dbReference>
<dbReference type="Proteomes" id="UP000538147">
    <property type="component" value="Unassembled WGS sequence"/>
</dbReference>
<keyword evidence="2" id="KW-0813">Transport</keyword>
<feature type="transmembrane region" description="Helical" evidence="7">
    <location>
        <begin position="81"/>
        <end position="101"/>
    </location>
</feature>
<dbReference type="Pfam" id="PF07690">
    <property type="entry name" value="MFS_1"/>
    <property type="match status" value="1"/>
</dbReference>
<evidence type="ECO:0000313" key="8">
    <source>
        <dbReference type="EMBL" id="MBB6227068.1"/>
    </source>
</evidence>
<evidence type="ECO:0000256" key="7">
    <source>
        <dbReference type="SAM" id="Phobius"/>
    </source>
</evidence>
<protein>
    <submittedName>
        <fullName evidence="8">Na+/melibiose symporter-like transporter</fullName>
    </submittedName>
</protein>
<evidence type="ECO:0000256" key="3">
    <source>
        <dbReference type="ARBA" id="ARBA00022475"/>
    </source>
</evidence>
<evidence type="ECO:0000256" key="2">
    <source>
        <dbReference type="ARBA" id="ARBA00022448"/>
    </source>
</evidence>
<dbReference type="GO" id="GO:0022857">
    <property type="term" value="F:transmembrane transporter activity"/>
    <property type="evidence" value="ECO:0007669"/>
    <property type="project" value="InterPro"/>
</dbReference>
<keyword evidence="4 7" id="KW-0812">Transmembrane</keyword>
<reference evidence="8 9" key="1">
    <citation type="submission" date="2020-08" db="EMBL/GenBank/DDBJ databases">
        <title>Genomic Encyclopedia of Type Strains, Phase IV (KMG-IV): sequencing the most valuable type-strain genomes for metagenomic binning, comparative biology and taxonomic classification.</title>
        <authorList>
            <person name="Goeker M."/>
        </authorList>
    </citation>
    <scope>NUCLEOTIDE SEQUENCE [LARGE SCALE GENOMIC DNA]</scope>
    <source>
        <strain evidence="8 9">DSM 102189</strain>
    </source>
</reference>
<keyword evidence="3" id="KW-1003">Cell membrane</keyword>
<dbReference type="PANTHER" id="PTHR43266:SF2">
    <property type="entry name" value="MAJOR FACILITATOR SUPERFAMILY (MFS) PROFILE DOMAIN-CONTAINING PROTEIN"/>
    <property type="match status" value="1"/>
</dbReference>
<dbReference type="SUPFAM" id="SSF103473">
    <property type="entry name" value="MFS general substrate transporter"/>
    <property type="match status" value="1"/>
</dbReference>
<feature type="transmembrane region" description="Helical" evidence="7">
    <location>
        <begin position="220"/>
        <end position="242"/>
    </location>
</feature>
<sequence>MLALIAARRFGPLFVTQFLGAFNDNLFKTAFIFAVTFRLRADDPAGAAALATVAAGVFIAPYILFSGLAGDLADRLDKALIAVWVKVAEIAFMGLGTLALALDSEALCLGVLALMGLHSTIFGPVKYAILPQHLAERELLLGTGLVEGATFVAILLGQIAGGLLPTGLAGPVAIGIAVAGLLSARFIPPAPPAGERGRIDWNPLTSTRTALGHAFSSRPLSIATLAISWFWALGAIYTSQFVPLARNYLGGNEALATFFLAAFSVGIAVGSAGVARLLRGRISARLAAPAVLVMALAALDLYFAESAFSGAPAGSISGLLSRPAGWRLMFDLLAMALAGGVFSVPLYGILQTATRPQARARTIAANNIVNAIFQVGGVLIIGSVLGGGAPVPLALAAAGLTGLLLIPLLRQLP</sequence>
<proteinExistence type="predicted"/>
<feature type="transmembrane region" description="Helical" evidence="7">
    <location>
        <begin position="47"/>
        <end position="69"/>
    </location>
</feature>
<dbReference type="AlphaFoldDB" id="A0A841LDL3"/>
<evidence type="ECO:0000256" key="6">
    <source>
        <dbReference type="ARBA" id="ARBA00023136"/>
    </source>
</evidence>
<feature type="transmembrane region" description="Helical" evidence="7">
    <location>
        <begin position="167"/>
        <end position="188"/>
    </location>
</feature>
<feature type="transmembrane region" description="Helical" evidence="7">
    <location>
        <begin position="362"/>
        <end position="385"/>
    </location>
</feature>
<comment type="caution">
    <text evidence="8">The sequence shown here is derived from an EMBL/GenBank/DDBJ whole genome shotgun (WGS) entry which is preliminary data.</text>
</comment>
<keyword evidence="9" id="KW-1185">Reference proteome</keyword>
<name>A0A841LDL3_9SPHN</name>
<comment type="subcellular location">
    <subcellularLocation>
        <location evidence="1">Cell membrane</location>
        <topology evidence="1">Multi-pass membrane protein</topology>
    </subcellularLocation>
</comment>
<gene>
    <name evidence="8" type="ORF">FHS79_001230</name>
</gene>
<organism evidence="8 9">
    <name type="scientific">Polymorphobacter multimanifer</name>
    <dbReference type="NCBI Taxonomy" id="1070431"/>
    <lineage>
        <taxon>Bacteria</taxon>
        <taxon>Pseudomonadati</taxon>
        <taxon>Pseudomonadota</taxon>
        <taxon>Alphaproteobacteria</taxon>
        <taxon>Sphingomonadales</taxon>
        <taxon>Sphingosinicellaceae</taxon>
        <taxon>Polymorphobacter</taxon>
    </lineage>
</organism>
<feature type="transmembrane region" description="Helical" evidence="7">
    <location>
        <begin position="286"/>
        <end position="304"/>
    </location>
</feature>